<dbReference type="CDD" id="cd17535">
    <property type="entry name" value="REC_NarL-like"/>
    <property type="match status" value="1"/>
</dbReference>
<comment type="caution">
    <text evidence="8">The sequence shown here is derived from an EMBL/GenBank/DDBJ whole genome shotgun (WGS) entry which is preliminary data.</text>
</comment>
<evidence type="ECO:0000259" key="7">
    <source>
        <dbReference type="PROSITE" id="PS50110"/>
    </source>
</evidence>
<dbReference type="Proteomes" id="UP000316541">
    <property type="component" value="Unassembled WGS sequence"/>
</dbReference>
<evidence type="ECO:0000313" key="8">
    <source>
        <dbReference type="EMBL" id="TQS22835.1"/>
    </source>
</evidence>
<protein>
    <submittedName>
        <fullName evidence="8">Response regulator transcription factor</fullName>
    </submittedName>
</protein>
<dbReference type="SUPFAM" id="SSF46894">
    <property type="entry name" value="C-terminal effector domain of the bipartite response regulators"/>
    <property type="match status" value="1"/>
</dbReference>
<keyword evidence="4" id="KW-0804">Transcription</keyword>
<dbReference type="InterPro" id="IPR058245">
    <property type="entry name" value="NreC/VraR/RcsB-like_REC"/>
</dbReference>
<dbReference type="Gene3D" id="3.40.50.2300">
    <property type="match status" value="1"/>
</dbReference>
<dbReference type="InterPro" id="IPR011006">
    <property type="entry name" value="CheY-like_superfamily"/>
</dbReference>
<evidence type="ECO:0000259" key="6">
    <source>
        <dbReference type="PROSITE" id="PS50043"/>
    </source>
</evidence>
<dbReference type="PRINTS" id="PR00038">
    <property type="entry name" value="HTHLUXR"/>
</dbReference>
<name>A0A544Z1G2_9ACTN</name>
<dbReference type="PROSITE" id="PS50043">
    <property type="entry name" value="HTH_LUXR_2"/>
    <property type="match status" value="1"/>
</dbReference>
<dbReference type="InterPro" id="IPR039420">
    <property type="entry name" value="WalR-like"/>
</dbReference>
<dbReference type="GO" id="GO:0003677">
    <property type="term" value="F:DNA binding"/>
    <property type="evidence" value="ECO:0007669"/>
    <property type="project" value="UniProtKB-KW"/>
</dbReference>
<feature type="domain" description="HTH luxR-type" evidence="6">
    <location>
        <begin position="144"/>
        <end position="214"/>
    </location>
</feature>
<dbReference type="Pfam" id="PF00196">
    <property type="entry name" value="GerE"/>
    <property type="match status" value="1"/>
</dbReference>
<organism evidence="8 9">
    <name type="scientific">Microbispora hainanensis</name>
    <dbReference type="NCBI Taxonomy" id="568844"/>
    <lineage>
        <taxon>Bacteria</taxon>
        <taxon>Bacillati</taxon>
        <taxon>Actinomycetota</taxon>
        <taxon>Actinomycetes</taxon>
        <taxon>Streptosporangiales</taxon>
        <taxon>Streptosporangiaceae</taxon>
        <taxon>Microbispora</taxon>
    </lineage>
</organism>
<dbReference type="RefSeq" id="WP_142617134.1">
    <property type="nucleotide sequence ID" value="NZ_VIRM01000005.1"/>
</dbReference>
<dbReference type="CDD" id="cd06170">
    <property type="entry name" value="LuxR_C_like"/>
    <property type="match status" value="1"/>
</dbReference>
<dbReference type="PROSITE" id="PS00622">
    <property type="entry name" value="HTH_LUXR_1"/>
    <property type="match status" value="1"/>
</dbReference>
<reference evidence="8 9" key="1">
    <citation type="submission" date="2019-07" db="EMBL/GenBank/DDBJ databases">
        <title>Microbispora hainanensis DSM 45428.</title>
        <authorList>
            <person name="Thawai C."/>
        </authorList>
    </citation>
    <scope>NUCLEOTIDE SEQUENCE [LARGE SCALE GENOMIC DNA]</scope>
    <source>
        <strain evidence="8 9">DSM 45428</strain>
    </source>
</reference>
<feature type="domain" description="Response regulatory" evidence="7">
    <location>
        <begin position="2"/>
        <end position="122"/>
    </location>
</feature>
<dbReference type="InterPro" id="IPR001789">
    <property type="entry name" value="Sig_transdc_resp-reg_receiver"/>
</dbReference>
<dbReference type="SMART" id="SM00448">
    <property type="entry name" value="REC"/>
    <property type="match status" value="1"/>
</dbReference>
<keyword evidence="1 5" id="KW-0597">Phosphoprotein</keyword>
<proteinExistence type="predicted"/>
<feature type="modified residue" description="4-aspartylphosphate" evidence="5">
    <location>
        <position position="52"/>
    </location>
</feature>
<evidence type="ECO:0000313" key="9">
    <source>
        <dbReference type="Proteomes" id="UP000316541"/>
    </source>
</evidence>
<gene>
    <name evidence="8" type="ORF">FLX08_05665</name>
</gene>
<evidence type="ECO:0000256" key="1">
    <source>
        <dbReference type="ARBA" id="ARBA00022553"/>
    </source>
</evidence>
<dbReference type="SUPFAM" id="SSF52172">
    <property type="entry name" value="CheY-like"/>
    <property type="match status" value="1"/>
</dbReference>
<accession>A0A544Z1G2</accession>
<dbReference type="SMART" id="SM00421">
    <property type="entry name" value="HTH_LUXR"/>
    <property type="match status" value="1"/>
</dbReference>
<sequence>MRVVICDDSALFRKGLALLLDRVGVTVVAQAADTSELTALLETRPADAVILDVRMPPTFTDEGLVAATELKKRFPALGVLVLSTYAEGALAARLLESSPRGVGYLLKDRVDDASALRDALERVAAGGVAVDPEVVSMLFRLRQEESLADRLTARERDVLRLMAEGRSNAAIARALFLGTKTVEAHIAAVLTKLGLSQTPDDNRRVLAVLTWLRMEGTGAHQNRDR</sequence>
<dbReference type="InterPro" id="IPR000792">
    <property type="entry name" value="Tscrpt_reg_LuxR_C"/>
</dbReference>
<dbReference type="PANTHER" id="PTHR43214:SF24">
    <property type="entry name" value="TRANSCRIPTIONAL REGULATORY PROTEIN NARL-RELATED"/>
    <property type="match status" value="1"/>
</dbReference>
<evidence type="ECO:0000256" key="3">
    <source>
        <dbReference type="ARBA" id="ARBA00023125"/>
    </source>
</evidence>
<dbReference type="AlphaFoldDB" id="A0A544Z1G2"/>
<keyword evidence="3" id="KW-0238">DNA-binding</keyword>
<evidence type="ECO:0000256" key="4">
    <source>
        <dbReference type="ARBA" id="ARBA00023163"/>
    </source>
</evidence>
<dbReference type="PANTHER" id="PTHR43214">
    <property type="entry name" value="TWO-COMPONENT RESPONSE REGULATOR"/>
    <property type="match status" value="1"/>
</dbReference>
<evidence type="ECO:0000256" key="5">
    <source>
        <dbReference type="PROSITE-ProRule" id="PRU00169"/>
    </source>
</evidence>
<dbReference type="GO" id="GO:0000160">
    <property type="term" value="P:phosphorelay signal transduction system"/>
    <property type="evidence" value="ECO:0007669"/>
    <property type="project" value="InterPro"/>
</dbReference>
<evidence type="ECO:0000256" key="2">
    <source>
        <dbReference type="ARBA" id="ARBA00023015"/>
    </source>
</evidence>
<dbReference type="InterPro" id="IPR016032">
    <property type="entry name" value="Sig_transdc_resp-reg_C-effctor"/>
</dbReference>
<keyword evidence="2" id="KW-0805">Transcription regulation</keyword>
<dbReference type="PROSITE" id="PS50110">
    <property type="entry name" value="RESPONSE_REGULATORY"/>
    <property type="match status" value="1"/>
</dbReference>
<dbReference type="Pfam" id="PF00072">
    <property type="entry name" value="Response_reg"/>
    <property type="match status" value="1"/>
</dbReference>
<dbReference type="EMBL" id="VIRM01000005">
    <property type="protein sequence ID" value="TQS22835.1"/>
    <property type="molecule type" value="Genomic_DNA"/>
</dbReference>
<dbReference type="GO" id="GO:0006355">
    <property type="term" value="P:regulation of DNA-templated transcription"/>
    <property type="evidence" value="ECO:0007669"/>
    <property type="project" value="InterPro"/>
</dbReference>